<gene>
    <name evidence="5" type="ORF">N7530_000936</name>
</gene>
<dbReference type="PANTHER" id="PTHR23003">
    <property type="entry name" value="RNA RECOGNITION MOTIF RRM DOMAIN CONTAINING PROTEIN"/>
    <property type="match status" value="1"/>
</dbReference>
<dbReference type="GO" id="GO:0003729">
    <property type="term" value="F:mRNA binding"/>
    <property type="evidence" value="ECO:0007669"/>
    <property type="project" value="TreeGrafter"/>
</dbReference>
<dbReference type="InterPro" id="IPR000504">
    <property type="entry name" value="RRM_dom"/>
</dbReference>
<dbReference type="GO" id="GO:0005737">
    <property type="term" value="C:cytoplasm"/>
    <property type="evidence" value="ECO:0007669"/>
    <property type="project" value="TreeGrafter"/>
</dbReference>
<evidence type="ECO:0000256" key="3">
    <source>
        <dbReference type="SAM" id="MobiDB-lite"/>
    </source>
</evidence>
<dbReference type="OrthoDB" id="1049195at2759"/>
<dbReference type="GO" id="GO:1990904">
    <property type="term" value="C:ribonucleoprotein complex"/>
    <property type="evidence" value="ECO:0007669"/>
    <property type="project" value="TreeGrafter"/>
</dbReference>
<protein>
    <recommendedName>
        <fullName evidence="4">RRM domain-containing protein</fullName>
    </recommendedName>
</protein>
<evidence type="ECO:0000313" key="5">
    <source>
        <dbReference type="EMBL" id="KAJ5486636.1"/>
    </source>
</evidence>
<accession>A0A9W9X9Q4</accession>
<dbReference type="InterPro" id="IPR012677">
    <property type="entry name" value="Nucleotide-bd_a/b_plait_sf"/>
</dbReference>
<organism evidence="5 6">
    <name type="scientific">Penicillium desertorum</name>
    <dbReference type="NCBI Taxonomy" id="1303715"/>
    <lineage>
        <taxon>Eukaryota</taxon>
        <taxon>Fungi</taxon>
        <taxon>Dikarya</taxon>
        <taxon>Ascomycota</taxon>
        <taxon>Pezizomycotina</taxon>
        <taxon>Eurotiomycetes</taxon>
        <taxon>Eurotiomycetidae</taxon>
        <taxon>Eurotiales</taxon>
        <taxon>Aspergillaceae</taxon>
        <taxon>Penicillium</taxon>
    </lineage>
</organism>
<dbReference type="SUPFAM" id="SSF54928">
    <property type="entry name" value="RNA-binding domain, RBD"/>
    <property type="match status" value="2"/>
</dbReference>
<dbReference type="Proteomes" id="UP001147760">
    <property type="component" value="Unassembled WGS sequence"/>
</dbReference>
<dbReference type="Gene3D" id="3.30.70.330">
    <property type="match status" value="2"/>
</dbReference>
<dbReference type="InterPro" id="IPR035979">
    <property type="entry name" value="RBD_domain_sf"/>
</dbReference>
<sequence>MPLLGRDKARPRSRRSDDEFVVFLQGIPPHCRWQELKDLVRQTALHIRQAVVYDDSHGFPTGLGQIIIKNEDEAWRTYHRLSTCGWDGQSLVVTLARTSTPTKPIAGPTKSSAMMPGYMSGHSTPPLVHGNMAMPPSPVSPELVYHIPEYEKRNQLVPRRSSHPATPPYPYSEYGVMMVPVPVPQGFMSMMPDQHAPPMQCFPPSPVMNAMYEPWNMMPGYPMSPPHMHHSDNPPQPYQHYHHRGSSAKGTNPSSPSFYPDRRAITIENLNAGTTCTDLKTLLQTAGTVQKCSIVTTDSADGNGQLRGLITMQTADEAQCAVTIFNNLSFMGSRIRVKVDRGSLLTRAVSVDGVLGACAGSDTAGSVPGNADTCQSWADEMTSEASSVDVSKPLVIDGSGLNRSPEVFSTSAPT</sequence>
<dbReference type="GO" id="GO:0005634">
    <property type="term" value="C:nucleus"/>
    <property type="evidence" value="ECO:0007669"/>
    <property type="project" value="TreeGrafter"/>
</dbReference>
<dbReference type="PROSITE" id="PS50102">
    <property type="entry name" value="RRM"/>
    <property type="match status" value="1"/>
</dbReference>
<keyword evidence="1 2" id="KW-0694">RNA-binding</keyword>
<reference evidence="5" key="2">
    <citation type="journal article" date="2023" name="IMA Fungus">
        <title>Comparative genomic study of the Penicillium genus elucidates a diverse pangenome and 15 lateral gene transfer events.</title>
        <authorList>
            <person name="Petersen C."/>
            <person name="Sorensen T."/>
            <person name="Nielsen M.R."/>
            <person name="Sondergaard T.E."/>
            <person name="Sorensen J.L."/>
            <person name="Fitzpatrick D.A."/>
            <person name="Frisvad J.C."/>
            <person name="Nielsen K.L."/>
        </authorList>
    </citation>
    <scope>NUCLEOTIDE SEQUENCE</scope>
    <source>
        <strain evidence="5">IBT 17660</strain>
    </source>
</reference>
<feature type="region of interest" description="Disordered" evidence="3">
    <location>
        <begin position="226"/>
        <end position="258"/>
    </location>
</feature>
<feature type="domain" description="RRM" evidence="4">
    <location>
        <begin position="263"/>
        <end position="342"/>
    </location>
</feature>
<keyword evidence="6" id="KW-1185">Reference proteome</keyword>
<reference evidence="5" key="1">
    <citation type="submission" date="2022-12" db="EMBL/GenBank/DDBJ databases">
        <authorList>
            <person name="Petersen C."/>
        </authorList>
    </citation>
    <scope>NUCLEOTIDE SEQUENCE</scope>
    <source>
        <strain evidence="5">IBT 17660</strain>
    </source>
</reference>
<dbReference type="AlphaFoldDB" id="A0A9W9X9Q4"/>
<dbReference type="CDD" id="cd00590">
    <property type="entry name" value="RRM_SF"/>
    <property type="match status" value="1"/>
</dbReference>
<evidence type="ECO:0000256" key="2">
    <source>
        <dbReference type="PROSITE-ProRule" id="PRU00176"/>
    </source>
</evidence>
<comment type="caution">
    <text evidence="5">The sequence shown here is derived from an EMBL/GenBank/DDBJ whole genome shotgun (WGS) entry which is preliminary data.</text>
</comment>
<dbReference type="SMART" id="SM00360">
    <property type="entry name" value="RRM"/>
    <property type="match status" value="2"/>
</dbReference>
<evidence type="ECO:0000259" key="4">
    <source>
        <dbReference type="PROSITE" id="PS50102"/>
    </source>
</evidence>
<name>A0A9W9X9Q4_9EURO</name>
<dbReference type="PANTHER" id="PTHR23003:SF60">
    <property type="entry name" value="RNA BINDING PROTEIN (AFU_ORTHOLOGUE AFUA_1G02950)"/>
    <property type="match status" value="1"/>
</dbReference>
<proteinExistence type="predicted"/>
<dbReference type="InterPro" id="IPR050374">
    <property type="entry name" value="RRT5_SRSF_SR"/>
</dbReference>
<evidence type="ECO:0000256" key="1">
    <source>
        <dbReference type="ARBA" id="ARBA00022884"/>
    </source>
</evidence>
<feature type="compositionally biased region" description="Polar residues" evidence="3">
    <location>
        <begin position="248"/>
        <end position="257"/>
    </location>
</feature>
<evidence type="ECO:0000313" key="6">
    <source>
        <dbReference type="Proteomes" id="UP001147760"/>
    </source>
</evidence>
<dbReference type="EMBL" id="JAPWDO010000001">
    <property type="protein sequence ID" value="KAJ5486636.1"/>
    <property type="molecule type" value="Genomic_DNA"/>
</dbReference>
<dbReference type="Pfam" id="PF00076">
    <property type="entry name" value="RRM_1"/>
    <property type="match status" value="1"/>
</dbReference>